<keyword evidence="2" id="KW-1185">Reference proteome</keyword>
<evidence type="ECO:0000313" key="2">
    <source>
        <dbReference type="Proteomes" id="UP000032564"/>
    </source>
</evidence>
<reference evidence="1 2" key="1">
    <citation type="submission" date="2014-12" db="EMBL/GenBank/DDBJ databases">
        <authorList>
            <person name="Kuzmanovic N."/>
            <person name="Pulawska J."/>
            <person name="Obradovic A."/>
        </authorList>
    </citation>
    <scope>NUCLEOTIDE SEQUENCE [LARGE SCALE GENOMIC DNA]</scope>
    <source>
        <strain evidence="1 2">KFB 330</strain>
    </source>
</reference>
<dbReference type="EMBL" id="JWIT01000050">
    <property type="protein sequence ID" value="KJF70056.1"/>
    <property type="molecule type" value="Genomic_DNA"/>
</dbReference>
<sequence>MDEFQNTGTQAFIRGAEMLDDGMWLWQSAFLQFGSLRSRANSASTNRLFWRWIKYGCQR</sequence>
<dbReference type="Proteomes" id="UP000032564">
    <property type="component" value="Unassembled WGS sequence"/>
</dbReference>
<protein>
    <submittedName>
        <fullName evidence="1">Uncharacterized protein</fullName>
    </submittedName>
</protein>
<evidence type="ECO:0000313" key="1">
    <source>
        <dbReference type="EMBL" id="KJF70056.1"/>
    </source>
</evidence>
<name>A0ABR5CZ97_9HYPH</name>
<accession>A0ABR5CZ97</accession>
<proteinExistence type="predicted"/>
<comment type="caution">
    <text evidence="1">The sequence shown here is derived from an EMBL/GenBank/DDBJ whole genome shotgun (WGS) entry which is preliminary data.</text>
</comment>
<organism evidence="1 2">
    <name type="scientific">Agrobacterium arsenijevicii</name>
    <dbReference type="NCBI Taxonomy" id="1585697"/>
    <lineage>
        <taxon>Bacteria</taxon>
        <taxon>Pseudomonadati</taxon>
        <taxon>Pseudomonadota</taxon>
        <taxon>Alphaproteobacteria</taxon>
        <taxon>Hyphomicrobiales</taxon>
        <taxon>Rhizobiaceae</taxon>
        <taxon>Rhizobium/Agrobacterium group</taxon>
        <taxon>Agrobacterium</taxon>
    </lineage>
</organism>
<gene>
    <name evidence="1" type="ORF">RP75_28465</name>
</gene>